<evidence type="ECO:0000313" key="12">
    <source>
        <dbReference type="Proteomes" id="UP000199181"/>
    </source>
</evidence>
<keyword evidence="5 9" id="KW-0479">Metal-binding</keyword>
<dbReference type="PROSITE" id="PS00630">
    <property type="entry name" value="IMP_2"/>
    <property type="match status" value="1"/>
</dbReference>
<protein>
    <recommendedName>
        <fullName evidence="9">3'(2'),5'-bisphosphate nucleotidase CysQ</fullName>
        <ecNumber evidence="9">3.1.3.7</ecNumber>
    </recommendedName>
    <alternativeName>
        <fullName evidence="9">3'(2'),5-bisphosphonucleoside 3'(2')-phosphohydrolase</fullName>
    </alternativeName>
    <alternativeName>
        <fullName evidence="9">3'-phosphoadenosine 5'-phosphate phosphatase</fullName>
        <shortName evidence="9">PAP phosphatase</shortName>
    </alternativeName>
</protein>
<feature type="binding site" evidence="9">
    <location>
        <position position="89"/>
    </location>
    <ligand>
        <name>Mg(2+)</name>
        <dbReference type="ChEBI" id="CHEBI:18420"/>
        <label>2</label>
    </ligand>
</feature>
<dbReference type="PROSITE" id="PS00629">
    <property type="entry name" value="IMP_1"/>
    <property type="match status" value="1"/>
</dbReference>
<dbReference type="InterPro" id="IPR020583">
    <property type="entry name" value="Inositol_monoP_metal-BS"/>
</dbReference>
<dbReference type="PANTHER" id="PTHR43028">
    <property type="entry name" value="3'(2'),5'-BISPHOSPHATE NUCLEOTIDASE 1"/>
    <property type="match status" value="1"/>
</dbReference>
<feature type="binding site" evidence="9">
    <location>
        <begin position="91"/>
        <end position="94"/>
    </location>
    <ligand>
        <name>substrate</name>
    </ligand>
</feature>
<feature type="binding site" evidence="9">
    <location>
        <position position="91"/>
    </location>
    <ligand>
        <name>Mg(2+)</name>
        <dbReference type="ChEBI" id="CHEBI:18420"/>
        <label>1</label>
    </ligand>
</feature>
<evidence type="ECO:0000256" key="4">
    <source>
        <dbReference type="ARBA" id="ARBA00022519"/>
    </source>
</evidence>
<dbReference type="HAMAP" id="MF_02095">
    <property type="entry name" value="CysQ"/>
    <property type="match status" value="1"/>
</dbReference>
<evidence type="ECO:0000256" key="1">
    <source>
        <dbReference type="ARBA" id="ARBA00001625"/>
    </source>
</evidence>
<keyword evidence="12" id="KW-1185">Reference proteome</keyword>
<dbReference type="InterPro" id="IPR020550">
    <property type="entry name" value="Inositol_monophosphatase_CS"/>
</dbReference>
<evidence type="ECO:0000256" key="6">
    <source>
        <dbReference type="ARBA" id="ARBA00022801"/>
    </source>
</evidence>
<keyword evidence="3 9" id="KW-1003">Cell membrane</keyword>
<evidence type="ECO:0000256" key="10">
    <source>
        <dbReference type="PIRSR" id="PIRSR600760-2"/>
    </source>
</evidence>
<feature type="binding site" evidence="10">
    <location>
        <position position="215"/>
    </location>
    <ligand>
        <name>Mg(2+)</name>
        <dbReference type="ChEBI" id="CHEBI:18420"/>
        <label>1</label>
        <note>catalytic</note>
    </ligand>
</feature>
<feature type="binding site" evidence="9">
    <location>
        <position position="215"/>
    </location>
    <ligand>
        <name>substrate</name>
    </ligand>
</feature>
<dbReference type="InterPro" id="IPR050725">
    <property type="entry name" value="CysQ/Inositol_MonoPase"/>
</dbReference>
<evidence type="ECO:0000256" key="9">
    <source>
        <dbReference type="HAMAP-Rule" id="MF_02095"/>
    </source>
</evidence>
<name>A0A1I0KQ71_9BACT</name>
<keyword evidence="8 9" id="KW-0472">Membrane</keyword>
<dbReference type="RefSeq" id="WP_093524122.1">
    <property type="nucleotide sequence ID" value="NZ_FOIJ01000013.1"/>
</dbReference>
<keyword evidence="7 9" id="KW-0460">Magnesium</keyword>
<dbReference type="EMBL" id="FOIJ01000013">
    <property type="protein sequence ID" value="SEU27627.1"/>
    <property type="molecule type" value="Genomic_DNA"/>
</dbReference>
<dbReference type="AlphaFoldDB" id="A0A1I0KQ71"/>
<dbReference type="NCBIfam" id="TIGR01331">
    <property type="entry name" value="bisphos_cysQ"/>
    <property type="match status" value="1"/>
</dbReference>
<sequence>MLELDEARVAAVCGVAEEAGRATLAFHGGTVAFERKADDSPLTAADRAAHTHIVGALRRLTPHLPILSEESSAEEAAGRHAWSTFWLVDPLDGTKEFIKGSGEFTVNIALISGTRPVLGVVHVPVTGVTYWGSAAGGAFKAVPGQAPVALRTRPAVPGQLTVVASKDHAGPRVEALLRRLGTPRTATLGSSLKFCLIAEGQADFYPRFLPTSEWDTAAAQAVLEAAGGQVTDLAGQRLVYNKPQILNPPFLAFGDPGYGWPALLEDEDRGGAPGALSGFAGGSGSR</sequence>
<dbReference type="GO" id="GO:0005886">
    <property type="term" value="C:plasma membrane"/>
    <property type="evidence" value="ECO:0007669"/>
    <property type="project" value="UniProtKB-SubCell"/>
</dbReference>
<feature type="binding site" evidence="9">
    <location>
        <position position="69"/>
    </location>
    <ligand>
        <name>substrate</name>
    </ligand>
</feature>
<evidence type="ECO:0000256" key="8">
    <source>
        <dbReference type="ARBA" id="ARBA00023136"/>
    </source>
</evidence>
<dbReference type="GO" id="GO:0008441">
    <property type="term" value="F:3'(2'),5'-bisphosphate nucleotidase activity"/>
    <property type="evidence" value="ECO:0007669"/>
    <property type="project" value="UniProtKB-UniRule"/>
</dbReference>
<evidence type="ECO:0000256" key="5">
    <source>
        <dbReference type="ARBA" id="ARBA00022723"/>
    </source>
</evidence>
<feature type="binding site" evidence="9">
    <location>
        <position position="69"/>
    </location>
    <ligand>
        <name>Mg(2+)</name>
        <dbReference type="ChEBI" id="CHEBI:18420"/>
        <label>1</label>
    </ligand>
</feature>
<dbReference type="SUPFAM" id="SSF56655">
    <property type="entry name" value="Carbohydrate phosphatase"/>
    <property type="match status" value="1"/>
</dbReference>
<dbReference type="Gene3D" id="3.40.190.80">
    <property type="match status" value="1"/>
</dbReference>
<dbReference type="Gene3D" id="3.30.540.10">
    <property type="entry name" value="Fructose-1,6-Bisphosphatase, subunit A, domain 1"/>
    <property type="match status" value="1"/>
</dbReference>
<comment type="catalytic activity">
    <reaction evidence="1 9">
        <text>adenosine 3',5'-bisphosphate + H2O = AMP + phosphate</text>
        <dbReference type="Rhea" id="RHEA:10040"/>
        <dbReference type="ChEBI" id="CHEBI:15377"/>
        <dbReference type="ChEBI" id="CHEBI:43474"/>
        <dbReference type="ChEBI" id="CHEBI:58343"/>
        <dbReference type="ChEBI" id="CHEBI:456215"/>
        <dbReference type="EC" id="3.1.3.7"/>
    </reaction>
</comment>
<evidence type="ECO:0000256" key="2">
    <source>
        <dbReference type="ARBA" id="ARBA00005289"/>
    </source>
</evidence>
<proteinExistence type="inferred from homology"/>
<feature type="binding site" evidence="9">
    <location>
        <position position="89"/>
    </location>
    <ligand>
        <name>Mg(2+)</name>
        <dbReference type="ChEBI" id="CHEBI:18420"/>
        <label>1</label>
    </ligand>
</feature>
<comment type="subcellular location">
    <subcellularLocation>
        <location evidence="9">Cell membrane</location>
        <topology evidence="9">Peripheral membrane protein</topology>
        <orientation evidence="9">Cytoplasmic side</orientation>
    </subcellularLocation>
</comment>
<feature type="binding site" evidence="10">
    <location>
        <position position="89"/>
    </location>
    <ligand>
        <name>Mg(2+)</name>
        <dbReference type="ChEBI" id="CHEBI:18420"/>
        <label>1</label>
        <note>catalytic</note>
    </ligand>
</feature>
<feature type="binding site" evidence="9">
    <location>
        <position position="215"/>
    </location>
    <ligand>
        <name>Mg(2+)</name>
        <dbReference type="ChEBI" id="CHEBI:18420"/>
        <label>2</label>
    </ligand>
</feature>
<dbReference type="InterPro" id="IPR006240">
    <property type="entry name" value="CysQ"/>
</dbReference>
<evidence type="ECO:0000256" key="3">
    <source>
        <dbReference type="ARBA" id="ARBA00022475"/>
    </source>
</evidence>
<keyword evidence="4" id="KW-0997">Cell inner membrane</keyword>
<keyword evidence="6 9" id="KW-0378">Hydrolase</keyword>
<dbReference type="Proteomes" id="UP000199181">
    <property type="component" value="Unassembled WGS sequence"/>
</dbReference>
<comment type="cofactor">
    <cofactor evidence="9 10">
        <name>Mg(2+)</name>
        <dbReference type="ChEBI" id="CHEBI:18420"/>
    </cofactor>
</comment>
<dbReference type="GO" id="GO:0050427">
    <property type="term" value="P:3'-phosphoadenosine 5'-phosphosulfate metabolic process"/>
    <property type="evidence" value="ECO:0007669"/>
    <property type="project" value="TreeGrafter"/>
</dbReference>
<reference evidence="12" key="1">
    <citation type="submission" date="2016-10" db="EMBL/GenBank/DDBJ databases">
        <authorList>
            <person name="Varghese N."/>
            <person name="Submissions S."/>
        </authorList>
    </citation>
    <scope>NUCLEOTIDE SEQUENCE [LARGE SCALE GENOMIC DNA]</scope>
    <source>
        <strain evidence="12">DSM 16858</strain>
    </source>
</reference>
<comment type="similarity">
    <text evidence="2 9">Belongs to the inositol monophosphatase superfamily. CysQ family.</text>
</comment>
<dbReference type="Pfam" id="PF00459">
    <property type="entry name" value="Inositol_P"/>
    <property type="match status" value="1"/>
</dbReference>
<dbReference type="CDD" id="cd01638">
    <property type="entry name" value="CysQ"/>
    <property type="match status" value="1"/>
</dbReference>
<accession>A0A1I0KQ71</accession>
<feature type="binding site" evidence="9">
    <location>
        <position position="92"/>
    </location>
    <ligand>
        <name>Mg(2+)</name>
        <dbReference type="ChEBI" id="CHEBI:18420"/>
        <label>2</label>
    </ligand>
</feature>
<feature type="binding site" evidence="10">
    <location>
        <position position="69"/>
    </location>
    <ligand>
        <name>Mg(2+)</name>
        <dbReference type="ChEBI" id="CHEBI:18420"/>
        <label>1</label>
        <note>catalytic</note>
    </ligand>
</feature>
<evidence type="ECO:0000313" key="11">
    <source>
        <dbReference type="EMBL" id="SEU27627.1"/>
    </source>
</evidence>
<dbReference type="GO" id="GO:0046854">
    <property type="term" value="P:phosphatidylinositol phosphate biosynthetic process"/>
    <property type="evidence" value="ECO:0007669"/>
    <property type="project" value="InterPro"/>
</dbReference>
<dbReference type="GO" id="GO:0000287">
    <property type="term" value="F:magnesium ion binding"/>
    <property type="evidence" value="ECO:0007669"/>
    <property type="project" value="UniProtKB-UniRule"/>
</dbReference>
<gene>
    <name evidence="9" type="primary">cysQ</name>
    <name evidence="11" type="ORF">SAMN05443639_11327</name>
</gene>
<evidence type="ECO:0000256" key="7">
    <source>
        <dbReference type="ARBA" id="ARBA00022842"/>
    </source>
</evidence>
<dbReference type="GO" id="GO:0000103">
    <property type="term" value="P:sulfate assimilation"/>
    <property type="evidence" value="ECO:0007669"/>
    <property type="project" value="TreeGrafter"/>
</dbReference>
<feature type="binding site" evidence="10">
    <location>
        <position position="91"/>
    </location>
    <ligand>
        <name>Mg(2+)</name>
        <dbReference type="ChEBI" id="CHEBI:18420"/>
        <label>1</label>
        <note>catalytic</note>
    </ligand>
</feature>
<dbReference type="PRINTS" id="PR00377">
    <property type="entry name" value="IMPHPHTASES"/>
</dbReference>
<comment type="function">
    <text evidence="9">Converts adenosine-3',5'-bisphosphate (PAP) to AMP.</text>
</comment>
<dbReference type="PANTHER" id="PTHR43028:SF5">
    <property type="entry name" value="3'(2'),5'-BISPHOSPHATE NUCLEOTIDASE 1"/>
    <property type="match status" value="1"/>
</dbReference>
<dbReference type="EC" id="3.1.3.7" evidence="9"/>
<feature type="binding site" evidence="10">
    <location>
        <position position="92"/>
    </location>
    <ligand>
        <name>Mg(2+)</name>
        <dbReference type="ChEBI" id="CHEBI:18420"/>
        <label>1</label>
        <note>catalytic</note>
    </ligand>
</feature>
<dbReference type="InterPro" id="IPR000760">
    <property type="entry name" value="Inositol_monophosphatase-like"/>
</dbReference>
<organism evidence="11 12">
    <name type="scientific">Stigmatella erecta</name>
    <dbReference type="NCBI Taxonomy" id="83460"/>
    <lineage>
        <taxon>Bacteria</taxon>
        <taxon>Pseudomonadati</taxon>
        <taxon>Myxococcota</taxon>
        <taxon>Myxococcia</taxon>
        <taxon>Myxococcales</taxon>
        <taxon>Cystobacterineae</taxon>
        <taxon>Archangiaceae</taxon>
        <taxon>Stigmatella</taxon>
    </lineage>
</organism>